<dbReference type="InterPro" id="IPR000680">
    <property type="entry name" value="Borrelia_lipo"/>
</dbReference>
<dbReference type="HOGENOM" id="CLU_2749754_0_0_12"/>
<protein>
    <recommendedName>
        <fullName evidence="8">Variable large protein</fullName>
    </recommendedName>
</protein>
<keyword evidence="6 8" id="KW-0998">Cell outer membrane</keyword>
<evidence type="ECO:0000313" key="9">
    <source>
        <dbReference type="EMBL" id="AHH11243.1"/>
    </source>
</evidence>
<evidence type="ECO:0000256" key="4">
    <source>
        <dbReference type="ARBA" id="ARBA00023136"/>
    </source>
</evidence>
<keyword evidence="7 8" id="KW-0449">Lipoprotein</keyword>
<evidence type="ECO:0000256" key="1">
    <source>
        <dbReference type="ARBA" id="ARBA00003932"/>
    </source>
</evidence>
<evidence type="ECO:0000256" key="3">
    <source>
        <dbReference type="ARBA" id="ARBA00022729"/>
    </source>
</evidence>
<geneLocation type="plasmid" evidence="9">
    <name>unnamed</name>
</geneLocation>
<dbReference type="GO" id="GO:0009279">
    <property type="term" value="C:cell outer membrane"/>
    <property type="evidence" value="ECO:0007669"/>
    <property type="project" value="UniProtKB-SubCell"/>
</dbReference>
<evidence type="ECO:0000256" key="5">
    <source>
        <dbReference type="ARBA" id="ARBA00023139"/>
    </source>
</evidence>
<keyword evidence="3" id="KW-0732">Signal</keyword>
<dbReference type="EMBL" id="CP005748">
    <property type="protein sequence ID" value="AHH11243.1"/>
    <property type="molecule type" value="Genomic_DNA"/>
</dbReference>
<dbReference type="OrthoDB" id="9980706at2"/>
<dbReference type="Pfam" id="PF00921">
    <property type="entry name" value="Lipoprotein_2"/>
    <property type="match status" value="1"/>
</dbReference>
<keyword evidence="9" id="KW-0614">Plasmid</keyword>
<reference evidence="9" key="1">
    <citation type="submission" date="2013-04" db="EMBL/GenBank/DDBJ databases">
        <title>Comparative Genomics of Relapsing Fever Spirochetes.</title>
        <authorList>
            <person name="Schwan T.G."/>
            <person name="Raffel S.J."/>
            <person name="Porcella S.F."/>
            <person name="Martens C.A."/>
            <person name="Bruno D.P."/>
            <person name="Ricklefs S.M."/>
            <person name="Barbian K.B."/>
        </authorList>
    </citation>
    <scope>NUCLEOTIDE SEQUENCE</scope>
    <source>
        <strain evidence="9">Co53</strain>
        <plasmid evidence="9">unnamed</plasmid>
    </source>
</reference>
<evidence type="ECO:0000256" key="2">
    <source>
        <dbReference type="ARBA" id="ARBA00004459"/>
    </source>
</evidence>
<dbReference type="SUPFAM" id="SSF74748">
    <property type="entry name" value="Variable surface antigen VlsE"/>
    <property type="match status" value="1"/>
</dbReference>
<comment type="function">
    <text evidence="1 8">The Vlp and Vsp proteins are antigenically distinct proteins, only one vlp or vsp gene is transcriptionally active at any one time. Switching between these genes is a mechanism of host immune response evasion.</text>
</comment>
<accession>W5SX11</accession>
<gene>
    <name evidence="9" type="ORF">BCO_0127201</name>
</gene>
<comment type="subcellular location">
    <subcellularLocation>
        <location evidence="2 8">Cell outer membrane</location>
        <topology evidence="2 8">Lipid-anchor</topology>
    </subcellularLocation>
</comment>
<sequence length="70" mass="6825">MVKDNGAAAKLANSTPTNVADAAGTGVKDGTIAGGIALQAMAKGGKFANSSDGDAHCKGSNKKLNCKCSN</sequence>
<evidence type="ECO:0000256" key="7">
    <source>
        <dbReference type="ARBA" id="ARBA00023288"/>
    </source>
</evidence>
<keyword evidence="5 8" id="KW-0564">Palmitate</keyword>
<organism evidence="9">
    <name type="scientific">Borrelia coriaceae ATCC 43381</name>
    <dbReference type="NCBI Taxonomy" id="1408429"/>
    <lineage>
        <taxon>Bacteria</taxon>
        <taxon>Pseudomonadati</taxon>
        <taxon>Spirochaetota</taxon>
        <taxon>Spirochaetia</taxon>
        <taxon>Spirochaetales</taxon>
        <taxon>Borreliaceae</taxon>
        <taxon>Borrelia</taxon>
    </lineage>
</organism>
<proteinExistence type="predicted"/>
<name>W5SX11_9SPIR</name>
<dbReference type="AlphaFoldDB" id="W5SX11"/>
<evidence type="ECO:0000256" key="6">
    <source>
        <dbReference type="ARBA" id="ARBA00023237"/>
    </source>
</evidence>
<keyword evidence="4 8" id="KW-0472">Membrane</keyword>
<evidence type="ECO:0000256" key="8">
    <source>
        <dbReference type="RuleBase" id="RU363105"/>
    </source>
</evidence>